<feature type="region of interest" description="Disordered" evidence="1">
    <location>
        <begin position="1"/>
        <end position="32"/>
    </location>
</feature>
<comment type="caution">
    <text evidence="2">The sequence shown here is derived from an EMBL/GenBank/DDBJ whole genome shotgun (WGS) entry which is preliminary data.</text>
</comment>
<proteinExistence type="predicted"/>
<sequence>MPSRRRRPDPTTTFSNEILTRQTSRRSRTARRQIRDAPLDQDEHNLYLQDLDIAQELGFVDRRIRRRPNQPIDNQPIHDDHEYAFEPHIGSYGGYDFDEDVSALPAQLMLLITDPASTQRTEKGLVINGPKWSRTLPQPIYYILLISPTEKEYK</sequence>
<evidence type="ECO:0000313" key="2">
    <source>
        <dbReference type="EMBL" id="PLW38283.1"/>
    </source>
</evidence>
<feature type="compositionally biased region" description="Basic residues" evidence="1">
    <location>
        <begin position="23"/>
        <end position="32"/>
    </location>
</feature>
<dbReference type="AlphaFoldDB" id="A0A2N5UKJ7"/>
<evidence type="ECO:0000256" key="1">
    <source>
        <dbReference type="SAM" id="MobiDB-lite"/>
    </source>
</evidence>
<name>A0A2N5UKJ7_9BASI</name>
<dbReference type="EMBL" id="PGCI01000130">
    <property type="protein sequence ID" value="PLW38283.1"/>
    <property type="molecule type" value="Genomic_DNA"/>
</dbReference>
<evidence type="ECO:0000313" key="3">
    <source>
        <dbReference type="Proteomes" id="UP000235392"/>
    </source>
</evidence>
<organism evidence="2 3">
    <name type="scientific">Puccinia coronata f. sp. avenae</name>
    <dbReference type="NCBI Taxonomy" id="200324"/>
    <lineage>
        <taxon>Eukaryota</taxon>
        <taxon>Fungi</taxon>
        <taxon>Dikarya</taxon>
        <taxon>Basidiomycota</taxon>
        <taxon>Pucciniomycotina</taxon>
        <taxon>Pucciniomycetes</taxon>
        <taxon>Pucciniales</taxon>
        <taxon>Pucciniaceae</taxon>
        <taxon>Puccinia</taxon>
    </lineage>
</organism>
<dbReference type="Proteomes" id="UP000235392">
    <property type="component" value="Unassembled WGS sequence"/>
</dbReference>
<reference evidence="2 3" key="1">
    <citation type="submission" date="2017-11" db="EMBL/GenBank/DDBJ databases">
        <title>De novo assembly and phasing of dikaryotic genomes from two isolates of Puccinia coronata f. sp. avenae, the causal agent of oat crown rust.</title>
        <authorList>
            <person name="Miller M.E."/>
            <person name="Zhang Y."/>
            <person name="Omidvar V."/>
            <person name="Sperschneider J."/>
            <person name="Schwessinger B."/>
            <person name="Raley C."/>
            <person name="Palmer J.M."/>
            <person name="Garnica D."/>
            <person name="Upadhyaya N."/>
            <person name="Rathjen J."/>
            <person name="Taylor J.M."/>
            <person name="Park R.F."/>
            <person name="Dodds P.N."/>
            <person name="Hirsch C.D."/>
            <person name="Kianian S.F."/>
            <person name="Figueroa M."/>
        </authorList>
    </citation>
    <scope>NUCLEOTIDE SEQUENCE [LARGE SCALE GENOMIC DNA]</scope>
    <source>
        <strain evidence="2">12SD80</strain>
    </source>
</reference>
<protein>
    <submittedName>
        <fullName evidence="2">Uncharacterized protein</fullName>
    </submittedName>
</protein>
<gene>
    <name evidence="2" type="ORF">PCASD_09004</name>
</gene>
<accession>A0A2N5UKJ7</accession>